<comment type="caution">
    <text evidence="1">The sequence shown here is derived from an EMBL/GenBank/DDBJ whole genome shotgun (WGS) entry which is preliminary data.</text>
</comment>
<protein>
    <recommendedName>
        <fullName evidence="3">Lamin tail domain-containing protein</fullName>
    </recommendedName>
</protein>
<accession>A0A956SEW6</accession>
<evidence type="ECO:0008006" key="3">
    <source>
        <dbReference type="Google" id="ProtNLM"/>
    </source>
</evidence>
<dbReference type="EMBL" id="JAGQHS010000128">
    <property type="protein sequence ID" value="MCA9757911.1"/>
    <property type="molecule type" value="Genomic_DNA"/>
</dbReference>
<gene>
    <name evidence="1" type="ORF">KDA27_19120</name>
</gene>
<dbReference type="AlphaFoldDB" id="A0A956SEW6"/>
<reference evidence="1" key="2">
    <citation type="journal article" date="2021" name="Microbiome">
        <title>Successional dynamics and alternative stable states in a saline activated sludge microbial community over 9 years.</title>
        <authorList>
            <person name="Wang Y."/>
            <person name="Ye J."/>
            <person name="Ju F."/>
            <person name="Liu L."/>
            <person name="Boyd J.A."/>
            <person name="Deng Y."/>
            <person name="Parks D.H."/>
            <person name="Jiang X."/>
            <person name="Yin X."/>
            <person name="Woodcroft B.J."/>
            <person name="Tyson G.W."/>
            <person name="Hugenholtz P."/>
            <person name="Polz M.F."/>
            <person name="Zhang T."/>
        </authorList>
    </citation>
    <scope>NUCLEOTIDE SEQUENCE</scope>
    <source>
        <strain evidence="1">HKST-UBA02</strain>
    </source>
</reference>
<organism evidence="1 2">
    <name type="scientific">Eiseniibacteriota bacterium</name>
    <dbReference type="NCBI Taxonomy" id="2212470"/>
    <lineage>
        <taxon>Bacteria</taxon>
        <taxon>Candidatus Eiseniibacteriota</taxon>
    </lineage>
</organism>
<proteinExistence type="predicted"/>
<evidence type="ECO:0000313" key="1">
    <source>
        <dbReference type="EMBL" id="MCA9757911.1"/>
    </source>
</evidence>
<sequence>MMLQPPTTRPRTAIRGGTHRRLGSTVHPLTLATRPLASLAVFAAATVLSIPESAYAEVYLNELVIRGTERAELYNSGPAPVLLTGWKLAGDLGDFLIPDDTTIAVGEYLAFDDLGDIFHDIGGEGALIDDLKLTRDVVAYGQVGGAPLPHDSGGVSLCRAPDAALGPPLGPTDNALYWTLDLTSTFGASNDAPNPDLGSSVIINELGTTTPSVRFVNDSIELYNPTGAAIILGGWYATFGAGPTYFLTSTFIPPSGVIVEKLPPSIDLDTTQLAYLFTDLHVRVDQLGWSGSFASEGESCIGRCPDGAGPNDGFNGNSSGGGTSLFFTLCTLGQLNGGCNPTPVDRVSWGQVKGAYR</sequence>
<evidence type="ECO:0000313" key="2">
    <source>
        <dbReference type="Proteomes" id="UP000739538"/>
    </source>
</evidence>
<name>A0A956SEW6_UNCEI</name>
<reference evidence="1" key="1">
    <citation type="submission" date="2020-04" db="EMBL/GenBank/DDBJ databases">
        <authorList>
            <person name="Zhang T."/>
        </authorList>
    </citation>
    <scope>NUCLEOTIDE SEQUENCE</scope>
    <source>
        <strain evidence="1">HKST-UBA02</strain>
    </source>
</reference>
<dbReference type="Proteomes" id="UP000739538">
    <property type="component" value="Unassembled WGS sequence"/>
</dbReference>